<protein>
    <submittedName>
        <fullName evidence="1">Uncharacterized protein</fullName>
    </submittedName>
</protein>
<dbReference type="AlphaFoldDB" id="H0EKI2"/>
<evidence type="ECO:0000313" key="1">
    <source>
        <dbReference type="EMBL" id="EHL00962.1"/>
    </source>
</evidence>
<dbReference type="OrthoDB" id="3503699at2759"/>
<gene>
    <name evidence="1" type="ORF">M7I_3080</name>
</gene>
<keyword evidence="2" id="KW-1185">Reference proteome</keyword>
<dbReference type="HOGENOM" id="CLU_1204879_0_0_1"/>
<dbReference type="Proteomes" id="UP000005446">
    <property type="component" value="Unassembled WGS sequence"/>
</dbReference>
<dbReference type="EMBL" id="AGUE01000069">
    <property type="protein sequence ID" value="EHL00962.1"/>
    <property type="molecule type" value="Genomic_DNA"/>
</dbReference>
<comment type="caution">
    <text evidence="1">The sequence shown here is derived from an EMBL/GenBank/DDBJ whole genome shotgun (WGS) entry which is preliminary data.</text>
</comment>
<name>H0EKI2_GLAL7</name>
<proteinExistence type="predicted"/>
<sequence>MPSVRYQINEPTALDEWPDSPIGVNPGHVCVPCVQIYSKATKRQLHWGFGAEEYLKDTNSGDDFDDVLVVEHIKSLLKDLREVHDVDKVSHLPHLVQAKKILEDVLEKKAIDVFKDLLTEVISHILGSAVLEYTPWGYFSQPINVEVGFCLPRVRQFLRQTVFYETGPTDPRRAEIKQSLNENASETEYAESKRRSNGLDDTLQMISFPGNGSLVSEQIPRKVSKSTLLK</sequence>
<organism evidence="1 2">
    <name type="scientific">Glarea lozoyensis (strain ATCC 74030 / MF5533)</name>
    <dbReference type="NCBI Taxonomy" id="1104152"/>
    <lineage>
        <taxon>Eukaryota</taxon>
        <taxon>Fungi</taxon>
        <taxon>Dikarya</taxon>
        <taxon>Ascomycota</taxon>
        <taxon>Pezizomycotina</taxon>
        <taxon>Leotiomycetes</taxon>
        <taxon>Helotiales</taxon>
        <taxon>Helotiaceae</taxon>
        <taxon>Glarea</taxon>
    </lineage>
</organism>
<reference evidence="1 2" key="1">
    <citation type="journal article" date="2012" name="Eukaryot. Cell">
        <title>Genome sequence of the fungus Glarea lozoyensis: the first genome sequence of a species from the Helotiaceae family.</title>
        <authorList>
            <person name="Youssar L."/>
            <person name="Gruening B.A."/>
            <person name="Erxleben A."/>
            <person name="Guenther S."/>
            <person name="Huettel W."/>
        </authorList>
    </citation>
    <scope>NUCLEOTIDE SEQUENCE [LARGE SCALE GENOMIC DNA]</scope>
    <source>
        <strain evidence="2">ATCC 74030 / MF5533</strain>
    </source>
</reference>
<dbReference type="InParanoid" id="H0EKI2"/>
<evidence type="ECO:0000313" key="2">
    <source>
        <dbReference type="Proteomes" id="UP000005446"/>
    </source>
</evidence>
<accession>H0EKI2</accession>